<evidence type="ECO:0000256" key="1">
    <source>
        <dbReference type="SAM" id="MobiDB-lite"/>
    </source>
</evidence>
<dbReference type="EMBL" id="KV784354">
    <property type="protein sequence ID" value="OEU20580.1"/>
    <property type="molecule type" value="Genomic_DNA"/>
</dbReference>
<keyword evidence="2" id="KW-0472">Membrane</keyword>
<feature type="signal peptide" evidence="3">
    <location>
        <begin position="1"/>
        <end position="18"/>
    </location>
</feature>
<evidence type="ECO:0000256" key="3">
    <source>
        <dbReference type="SAM" id="SignalP"/>
    </source>
</evidence>
<dbReference type="OrthoDB" id="51795at2759"/>
<dbReference type="InParanoid" id="A0A1E7FQY4"/>
<keyword evidence="2" id="KW-0812">Transmembrane</keyword>
<gene>
    <name evidence="4" type="ORF">FRACYDRAFT_234211</name>
</gene>
<dbReference type="KEGG" id="fcy:FRACYDRAFT_234211"/>
<dbReference type="AlphaFoldDB" id="A0A1E7FQY4"/>
<reference evidence="4 5" key="1">
    <citation type="submission" date="2016-09" db="EMBL/GenBank/DDBJ databases">
        <title>Extensive genetic diversity and differential bi-allelic expression allows diatom success in the polar Southern Ocean.</title>
        <authorList>
            <consortium name="DOE Joint Genome Institute"/>
            <person name="Mock T."/>
            <person name="Otillar R.P."/>
            <person name="Strauss J."/>
            <person name="Dupont C."/>
            <person name="Frickenhaus S."/>
            <person name="Maumus F."/>
            <person name="Mcmullan M."/>
            <person name="Sanges R."/>
            <person name="Schmutz J."/>
            <person name="Toseland A."/>
            <person name="Valas R."/>
            <person name="Veluchamy A."/>
            <person name="Ward B.J."/>
            <person name="Allen A."/>
            <person name="Barry K."/>
            <person name="Falciatore A."/>
            <person name="Ferrante M."/>
            <person name="Fortunato A.E."/>
            <person name="Gloeckner G."/>
            <person name="Gruber A."/>
            <person name="Hipkin R."/>
            <person name="Janech M."/>
            <person name="Kroth P."/>
            <person name="Leese F."/>
            <person name="Lindquist E."/>
            <person name="Lyon B.R."/>
            <person name="Martin J."/>
            <person name="Mayer C."/>
            <person name="Parker M."/>
            <person name="Quesneville H."/>
            <person name="Raymond J."/>
            <person name="Uhlig C."/>
            <person name="Valentin K.U."/>
            <person name="Worden A.Z."/>
            <person name="Armbrust E.V."/>
            <person name="Bowler C."/>
            <person name="Green B."/>
            <person name="Moulton V."/>
            <person name="Van Oosterhout C."/>
            <person name="Grigoriev I."/>
        </authorList>
    </citation>
    <scope>NUCLEOTIDE SEQUENCE [LARGE SCALE GENOMIC DNA]</scope>
    <source>
        <strain evidence="4 5">CCMP1102</strain>
    </source>
</reference>
<feature type="compositionally biased region" description="Basic and acidic residues" evidence="1">
    <location>
        <begin position="172"/>
        <end position="191"/>
    </location>
</feature>
<protein>
    <submittedName>
        <fullName evidence="4">Uncharacterized protein</fullName>
    </submittedName>
</protein>
<keyword evidence="3" id="KW-0732">Signal</keyword>
<feature type="region of interest" description="Disordered" evidence="1">
    <location>
        <begin position="155"/>
        <end position="191"/>
    </location>
</feature>
<name>A0A1E7FQY4_9STRA</name>
<evidence type="ECO:0000256" key="2">
    <source>
        <dbReference type="SAM" id="Phobius"/>
    </source>
</evidence>
<evidence type="ECO:0000313" key="5">
    <source>
        <dbReference type="Proteomes" id="UP000095751"/>
    </source>
</evidence>
<keyword evidence="5" id="KW-1185">Reference proteome</keyword>
<accession>A0A1E7FQY4</accession>
<sequence length="373" mass="42512">MIFFRATIAILLVVVVLAEFEHKSSINISNENNRNLEISNKKHSQRQNNRILQVNKSSDGNEKAIQIQSRPKEINVDPRSTYNEKFMALMSSPCRPEYDGFFGATSGEPTRIQYGFQLEVQPFSVIMDILDVIEDRIVDSILMNTFPDMCGLRQTRRVEDEESPQEPIRSMEYGRRSGEETNGREEELKRSLAHADGHPSGFRFLKFEEVASCVSQVNEVNFCGVFTGVAYVYGKHQHGDEASLTVMSYIDQVLNTSVPQELHSDLALIFGVDEYSIINGKMIHSSTSTPKEMIHNDGDGLSRLDILLIIVSSLVFLAIIYYFYIQWSERKYDKSKSYASDSYSTNNIAVNNQGNDFKEEEFVDDDDLSFESY</sequence>
<dbReference type="Proteomes" id="UP000095751">
    <property type="component" value="Unassembled WGS sequence"/>
</dbReference>
<organism evidence="4 5">
    <name type="scientific">Fragilariopsis cylindrus CCMP1102</name>
    <dbReference type="NCBI Taxonomy" id="635003"/>
    <lineage>
        <taxon>Eukaryota</taxon>
        <taxon>Sar</taxon>
        <taxon>Stramenopiles</taxon>
        <taxon>Ochrophyta</taxon>
        <taxon>Bacillariophyta</taxon>
        <taxon>Bacillariophyceae</taxon>
        <taxon>Bacillariophycidae</taxon>
        <taxon>Bacillariales</taxon>
        <taxon>Bacillariaceae</taxon>
        <taxon>Fragilariopsis</taxon>
    </lineage>
</organism>
<feature type="chain" id="PRO_5009193496" evidence="3">
    <location>
        <begin position="19"/>
        <end position="373"/>
    </location>
</feature>
<keyword evidence="2" id="KW-1133">Transmembrane helix</keyword>
<evidence type="ECO:0000313" key="4">
    <source>
        <dbReference type="EMBL" id="OEU20580.1"/>
    </source>
</evidence>
<feature type="transmembrane region" description="Helical" evidence="2">
    <location>
        <begin position="306"/>
        <end position="325"/>
    </location>
</feature>
<proteinExistence type="predicted"/>